<organism evidence="12 13">
    <name type="scientific">Menidia menidia</name>
    <name type="common">Atlantic silverside</name>
    <dbReference type="NCBI Taxonomy" id="238744"/>
    <lineage>
        <taxon>Eukaryota</taxon>
        <taxon>Metazoa</taxon>
        <taxon>Chordata</taxon>
        <taxon>Craniata</taxon>
        <taxon>Vertebrata</taxon>
        <taxon>Euteleostomi</taxon>
        <taxon>Actinopterygii</taxon>
        <taxon>Neopterygii</taxon>
        <taxon>Teleostei</taxon>
        <taxon>Neoteleostei</taxon>
        <taxon>Acanthomorphata</taxon>
        <taxon>Ovalentaria</taxon>
        <taxon>Atherinomorphae</taxon>
        <taxon>Atheriniformes</taxon>
        <taxon>Atherinopsidae</taxon>
        <taxon>Menidiinae</taxon>
        <taxon>Menidia</taxon>
    </lineage>
</organism>
<feature type="transmembrane region" description="Helical" evidence="8">
    <location>
        <begin position="635"/>
        <end position="659"/>
    </location>
</feature>
<comment type="function">
    <text evidence="1 8">Regulates ADAM17 protease, a sheddase of the epidermal growth factor (EGF) receptor ligands and TNF, thereby plays a role in sleep, cell survival, proliferation, migration and inflammation. Does not exhibit any protease activity on its own.</text>
</comment>
<dbReference type="GO" id="GO:0004252">
    <property type="term" value="F:serine-type endopeptidase activity"/>
    <property type="evidence" value="ECO:0007669"/>
    <property type="project" value="InterPro"/>
</dbReference>
<gene>
    <name evidence="12" type="ORF">MMEN_LOCUS14194</name>
</gene>
<dbReference type="InterPro" id="IPR022241">
    <property type="entry name" value="iRhom1_2_N"/>
</dbReference>
<protein>
    <recommendedName>
        <fullName evidence="8">Inactive rhomboid protein</fullName>
        <shortName evidence="8">iRhom</shortName>
    </recommendedName>
    <alternativeName>
        <fullName evidence="8">Rhomboid family member</fullName>
    </alternativeName>
    <alternativeName>
        <fullName evidence="8">Rhomboid veinlet-like protein</fullName>
    </alternativeName>
</protein>
<comment type="caution">
    <text evidence="8">Lacks conserved residue(s) required for the propagation of feature annotation.</text>
</comment>
<dbReference type="InterPro" id="IPR035952">
    <property type="entry name" value="Rhomboid-like_sf"/>
</dbReference>
<dbReference type="FunFam" id="1.20.1540.10:FF:000001">
    <property type="entry name" value="Putative inactive rhomboid protein 1"/>
    <property type="match status" value="1"/>
</dbReference>
<dbReference type="Gene3D" id="1.20.1540.10">
    <property type="entry name" value="Rhomboid-like"/>
    <property type="match status" value="1"/>
</dbReference>
<feature type="transmembrane region" description="Helical" evidence="8">
    <location>
        <begin position="671"/>
        <end position="690"/>
    </location>
</feature>
<proteinExistence type="inferred from homology"/>
<feature type="transmembrane region" description="Helical" evidence="8">
    <location>
        <begin position="726"/>
        <end position="746"/>
    </location>
</feature>
<dbReference type="InterPro" id="IPR022764">
    <property type="entry name" value="Peptidase_S54_rhomboid_dom"/>
</dbReference>
<feature type="transmembrane region" description="Helical" evidence="8">
    <location>
        <begin position="781"/>
        <end position="803"/>
    </location>
</feature>
<dbReference type="EMBL" id="CAJRST010017779">
    <property type="protein sequence ID" value="CAG5947306.1"/>
    <property type="molecule type" value="Genomic_DNA"/>
</dbReference>
<dbReference type="InterPro" id="IPR051512">
    <property type="entry name" value="Inactive_Rhomboid"/>
</dbReference>
<evidence type="ECO:0000256" key="4">
    <source>
        <dbReference type="ARBA" id="ARBA00022692"/>
    </source>
</evidence>
<dbReference type="PANTHER" id="PTHR45965:SF2">
    <property type="entry name" value="INACTIVE RHOMBOID PROTEIN 2"/>
    <property type="match status" value="1"/>
</dbReference>
<reference evidence="12" key="1">
    <citation type="submission" date="2021-05" db="EMBL/GenBank/DDBJ databases">
        <authorList>
            <person name="Tigano A."/>
        </authorList>
    </citation>
    <scope>NUCLEOTIDE SEQUENCE</scope>
</reference>
<feature type="region of interest" description="Disordered" evidence="9">
    <location>
        <begin position="1"/>
        <end position="93"/>
    </location>
</feature>
<feature type="transmembrane region" description="Helical" evidence="8">
    <location>
        <begin position="752"/>
        <end position="769"/>
    </location>
</feature>
<keyword evidence="5 8" id="KW-0256">Endoplasmic reticulum</keyword>
<evidence type="ECO:0000259" key="10">
    <source>
        <dbReference type="Pfam" id="PF01694"/>
    </source>
</evidence>
<dbReference type="Pfam" id="PF12595">
    <property type="entry name" value="iRhom1-2_N"/>
    <property type="match status" value="1"/>
</dbReference>
<feature type="domain" description="Inactive rhomboid protein 1/2 N-terminal" evidence="11">
    <location>
        <begin position="106"/>
        <end position="295"/>
    </location>
</feature>
<evidence type="ECO:0000256" key="7">
    <source>
        <dbReference type="ARBA" id="ARBA00023136"/>
    </source>
</evidence>
<dbReference type="GO" id="GO:0005789">
    <property type="term" value="C:endoplasmic reticulum membrane"/>
    <property type="evidence" value="ECO:0007669"/>
    <property type="project" value="UniProtKB-SubCell"/>
</dbReference>
<dbReference type="OrthoDB" id="2146116at2759"/>
<comment type="subcellular location">
    <subcellularLocation>
        <location evidence="2 8">Endoplasmic reticulum membrane</location>
        <topology evidence="2 8">Multi-pass membrane protein</topology>
    </subcellularLocation>
</comment>
<dbReference type="SUPFAM" id="SSF144091">
    <property type="entry name" value="Rhomboid-like"/>
    <property type="match status" value="1"/>
</dbReference>
<keyword evidence="4 8" id="KW-0812">Transmembrane</keyword>
<keyword evidence="6 8" id="KW-1133">Transmembrane helix</keyword>
<evidence type="ECO:0000256" key="3">
    <source>
        <dbReference type="ARBA" id="ARBA00009045"/>
    </source>
</evidence>
<evidence type="ECO:0000313" key="12">
    <source>
        <dbReference type="EMBL" id="CAG5947306.1"/>
    </source>
</evidence>
<sequence>MELSNRMEPQVGEETPPNGGRTDSRLKSKKPPSLTISIPPPEDHIKQPLRPSLKKSVTRQTTDSTSESVSGAGDGDASARDRRAKFGRQTSLSQSIKKNTAQWFGVGEDCETKQQVWHRKSLRHCSQRYGKLKAQYREPDTATSMDFSMDSPAAQKMPKIVDPLARGRAFRCPDDVDGRSPRTPHTIQGVPYTPGITSLSSFTSQRSGYSRFPRRKRESVARMSIRAASNLLRGRSGFAGSQAGRSFPRRSFVRPSWMDEDTVDSADASVSLFFSKVDAHDELYSMADDVFESPPMSASFLPCEQNDHKASSLMDISRQIHVTPSAGPEKGHPRRGRRIASQVKHFAFDKQKRQYGMGVVGKWLNRNYRRSLSSNIQKQLDDFHSHRPYFTYWITFVHILITLLACCTYGFAPVGFSQHSTSELVLKNKGVYESVKFIQQENFWIGPSSEDLIHLGAKFAPCIRQDFQIVNLIQKAKDLERESGCCIQNDNSGCVQTLSTDCSETLATFMKWNKENVDTVKSSRAVCHQDPRVCEEPASTDLHTWPDDITQWPICTHPKKWNNTGYKHMDCNIKGRPCCIGTKGRCEITTREYCTFMHGYFHEEATLCSQVHCLDEVCGLLPFLNPDVPDQFYRLWLSLFLHAGLLHCLVSIIFQMTILRDLEKLAGWVRISIIYVLSGITGNLASALFLPYRAEVGPAGSQFGLLACLFVELFQGWQILENPWRAFFKLLAIVLFLFLCGLLPWIDNIAHIFGFLSGLLLSFAFLPYITFGTFDKYRKRILIAFSLLAYVGLFASLIVWFYIYPINWHWLEHLTCLPFTSKFCEKYDIDHDINDVVH</sequence>
<dbReference type="AlphaFoldDB" id="A0A8S4BF77"/>
<evidence type="ECO:0000256" key="8">
    <source>
        <dbReference type="RuleBase" id="RU369051"/>
    </source>
</evidence>
<dbReference type="Proteomes" id="UP000677803">
    <property type="component" value="Unassembled WGS sequence"/>
</dbReference>
<feature type="domain" description="Peptidase S54 rhomboid" evidence="10">
    <location>
        <begin position="630"/>
        <end position="766"/>
    </location>
</feature>
<evidence type="ECO:0000256" key="1">
    <source>
        <dbReference type="ARBA" id="ARBA00002661"/>
    </source>
</evidence>
<feature type="transmembrane region" description="Helical" evidence="8">
    <location>
        <begin position="696"/>
        <end position="714"/>
    </location>
</feature>
<keyword evidence="13" id="KW-1185">Reference proteome</keyword>
<feature type="compositionally biased region" description="Polar residues" evidence="9">
    <location>
        <begin position="58"/>
        <end position="69"/>
    </location>
</feature>
<dbReference type="PANTHER" id="PTHR45965">
    <property type="entry name" value="INACTIVE RHOMBOID PROTEIN"/>
    <property type="match status" value="1"/>
</dbReference>
<evidence type="ECO:0000256" key="5">
    <source>
        <dbReference type="ARBA" id="ARBA00022824"/>
    </source>
</evidence>
<accession>A0A8S4BF77</accession>
<dbReference type="GO" id="GO:0042058">
    <property type="term" value="P:regulation of epidermal growth factor receptor signaling pathway"/>
    <property type="evidence" value="ECO:0007669"/>
    <property type="project" value="UniProtKB-UniRule"/>
</dbReference>
<evidence type="ECO:0000256" key="9">
    <source>
        <dbReference type="SAM" id="MobiDB-lite"/>
    </source>
</evidence>
<evidence type="ECO:0000313" key="13">
    <source>
        <dbReference type="Proteomes" id="UP000677803"/>
    </source>
</evidence>
<dbReference type="Pfam" id="PF01694">
    <property type="entry name" value="Rhomboid"/>
    <property type="match status" value="1"/>
</dbReference>
<evidence type="ECO:0000259" key="11">
    <source>
        <dbReference type="Pfam" id="PF12595"/>
    </source>
</evidence>
<name>A0A8S4BF77_9TELE</name>
<comment type="caution">
    <text evidence="12">The sequence shown here is derived from an EMBL/GenBank/DDBJ whole genome shotgun (WGS) entry which is preliminary data.</text>
</comment>
<evidence type="ECO:0000256" key="2">
    <source>
        <dbReference type="ARBA" id="ARBA00004477"/>
    </source>
</evidence>
<dbReference type="GO" id="GO:0050709">
    <property type="term" value="P:negative regulation of protein secretion"/>
    <property type="evidence" value="ECO:0007669"/>
    <property type="project" value="UniProtKB-UniRule"/>
</dbReference>
<comment type="similarity">
    <text evidence="3 8">Belongs to the peptidase S54 family.</text>
</comment>
<evidence type="ECO:0000256" key="6">
    <source>
        <dbReference type="ARBA" id="ARBA00022989"/>
    </source>
</evidence>
<keyword evidence="7 8" id="KW-0472">Membrane</keyword>